<accession>A0AAE9PPY2</accession>
<dbReference type="EMBL" id="CP097770">
    <property type="protein sequence ID" value="UZP76250.1"/>
    <property type="molecule type" value="Genomic_DNA"/>
</dbReference>
<proteinExistence type="predicted"/>
<evidence type="ECO:0000313" key="1">
    <source>
        <dbReference type="EMBL" id="UZP76250.1"/>
    </source>
</evidence>
<organism evidence="1">
    <name type="scientific">Paenibacillus polymyxa</name>
    <name type="common">Bacillus polymyxa</name>
    <dbReference type="NCBI Taxonomy" id="1406"/>
    <lineage>
        <taxon>Bacteria</taxon>
        <taxon>Bacillati</taxon>
        <taxon>Bacillota</taxon>
        <taxon>Bacilli</taxon>
        <taxon>Bacillales</taxon>
        <taxon>Paenibacillaceae</taxon>
        <taxon>Paenibacillus</taxon>
    </lineage>
</organism>
<gene>
    <name evidence="1" type="ORF">MF626_06980</name>
</gene>
<dbReference type="InterPro" id="IPR036765">
    <property type="entry name" value="ZipA_FtsZ-bd_C_sf"/>
</dbReference>
<dbReference type="GO" id="GO:0090529">
    <property type="term" value="P:cell septum assembly"/>
    <property type="evidence" value="ECO:0007669"/>
    <property type="project" value="InterPro"/>
</dbReference>
<protein>
    <submittedName>
        <fullName evidence="1">Uncharacterized protein</fullName>
    </submittedName>
</protein>
<name>A0AAE9PPY2_PAEPO</name>
<dbReference type="AlphaFoldDB" id="A0AAE9PPY2"/>
<reference evidence="1" key="1">
    <citation type="submission" date="2022-11" db="EMBL/GenBank/DDBJ databases">
        <authorList>
            <person name="Vasilchenko N.G."/>
            <person name="Prazdnova E.V."/>
            <person name="Gorovtsov A.V."/>
            <person name="Chistyakov V.A."/>
            <person name="Pak M.L."/>
        </authorList>
    </citation>
    <scope>NUCLEOTIDE SEQUENCE</scope>
    <source>
        <strain evidence="1">R 4.5</strain>
    </source>
</reference>
<dbReference type="Gene3D" id="3.30.1400.10">
    <property type="entry name" value="ZipA, C-terminal FtsZ-binding domain"/>
    <property type="match status" value="1"/>
</dbReference>
<dbReference type="SUPFAM" id="SSF64383">
    <property type="entry name" value="Cell-division protein ZipA, C-terminal domain"/>
    <property type="match status" value="1"/>
</dbReference>
<sequence>MSTLAEDRFADLIFGMDGVRTVQPQTVFEAMWKSAEYARARLGGTLVNEQGLPAMPEDYLHQIQEMEDQLSEFGFKAGEDVVAFLF</sequence>